<evidence type="ECO:0000256" key="2">
    <source>
        <dbReference type="SAM" id="SignalP"/>
    </source>
</evidence>
<accession>A0A931E0A3</accession>
<name>A0A931E0A3_9CORY</name>
<keyword evidence="2" id="KW-0732">Signal</keyword>
<comment type="caution">
    <text evidence="3">The sequence shown here is derived from an EMBL/GenBank/DDBJ whole genome shotgun (WGS) entry which is preliminary data.</text>
</comment>
<feature type="compositionally biased region" description="Low complexity" evidence="1">
    <location>
        <begin position="28"/>
        <end position="39"/>
    </location>
</feature>
<dbReference type="AlphaFoldDB" id="A0A931E0A3"/>
<protein>
    <recommendedName>
        <fullName evidence="5">Lipoprotein</fullName>
    </recommendedName>
</protein>
<dbReference type="Proteomes" id="UP000658613">
    <property type="component" value="Unassembled WGS sequence"/>
</dbReference>
<feature type="region of interest" description="Disordered" evidence="1">
    <location>
        <begin position="20"/>
        <end position="44"/>
    </location>
</feature>
<proteinExistence type="predicted"/>
<evidence type="ECO:0000313" key="3">
    <source>
        <dbReference type="EMBL" id="MBG6121240.1"/>
    </source>
</evidence>
<feature type="signal peptide" evidence="2">
    <location>
        <begin position="1"/>
        <end position="19"/>
    </location>
</feature>
<dbReference type="PROSITE" id="PS51257">
    <property type="entry name" value="PROKAR_LIPOPROTEIN"/>
    <property type="match status" value="1"/>
</dbReference>
<evidence type="ECO:0008006" key="5">
    <source>
        <dbReference type="Google" id="ProtNLM"/>
    </source>
</evidence>
<gene>
    <name evidence="3" type="ORF">IW254_000209</name>
</gene>
<feature type="region of interest" description="Disordered" evidence="1">
    <location>
        <begin position="180"/>
        <end position="204"/>
    </location>
</feature>
<reference evidence="3" key="1">
    <citation type="submission" date="2020-11" db="EMBL/GenBank/DDBJ databases">
        <title>Sequencing the genomes of 1000 actinobacteria strains.</title>
        <authorList>
            <person name="Klenk H.-P."/>
        </authorList>
    </citation>
    <scope>NUCLEOTIDE SEQUENCE</scope>
    <source>
        <strain evidence="3">DSM 45632</strain>
    </source>
</reference>
<feature type="chain" id="PRO_5037128821" description="Lipoprotein" evidence="2">
    <location>
        <begin position="20"/>
        <end position="300"/>
    </location>
</feature>
<evidence type="ECO:0000256" key="1">
    <source>
        <dbReference type="SAM" id="MobiDB-lite"/>
    </source>
</evidence>
<keyword evidence="4" id="KW-1185">Reference proteome</keyword>
<sequence>MKRILAILLTLPLALTACSQTDEPEPAPTTIAAPTTTETPKGEIGKPFAFTEQIDPTAPASSGTMMIDELYVGPAAACKGAITEYGQRQTADYLHIVTTVDLESHSTDMSFVLSGPKFLQGKRVLADGEADHSYLLCDIEDGIFDYHEGMKANEERVFYGAFEIPEGADKIELHGRTFNMSDVEKRDSTPPSTNPAPGQRAEAPEAPHVVECLEGTPGPALMSDGSIQNSDYCFQQLGGEAYLEEEGRQCVGPASECGYGYDENGNPNPTSGEIQTYHGCEDGYITDPELCAAVRKKIEG</sequence>
<evidence type="ECO:0000313" key="4">
    <source>
        <dbReference type="Proteomes" id="UP000658613"/>
    </source>
</evidence>
<dbReference type="EMBL" id="JADOUE010000001">
    <property type="protein sequence ID" value="MBG6121240.1"/>
    <property type="molecule type" value="Genomic_DNA"/>
</dbReference>
<dbReference type="RefSeq" id="WP_231375325.1">
    <property type="nucleotide sequence ID" value="NZ_CP046980.1"/>
</dbReference>
<organism evidence="3 4">
    <name type="scientific">Corynebacterium aquatimens</name>
    <dbReference type="NCBI Taxonomy" id="1190508"/>
    <lineage>
        <taxon>Bacteria</taxon>
        <taxon>Bacillati</taxon>
        <taxon>Actinomycetota</taxon>
        <taxon>Actinomycetes</taxon>
        <taxon>Mycobacteriales</taxon>
        <taxon>Corynebacteriaceae</taxon>
        <taxon>Corynebacterium</taxon>
    </lineage>
</organism>